<organism evidence="2 3">
    <name type="scientific">Steinernema hermaphroditum</name>
    <dbReference type="NCBI Taxonomy" id="289476"/>
    <lineage>
        <taxon>Eukaryota</taxon>
        <taxon>Metazoa</taxon>
        <taxon>Ecdysozoa</taxon>
        <taxon>Nematoda</taxon>
        <taxon>Chromadorea</taxon>
        <taxon>Rhabditida</taxon>
        <taxon>Tylenchina</taxon>
        <taxon>Panagrolaimomorpha</taxon>
        <taxon>Strongyloidoidea</taxon>
        <taxon>Steinernematidae</taxon>
        <taxon>Steinernema</taxon>
    </lineage>
</organism>
<dbReference type="EMBL" id="JAUCMV010000001">
    <property type="protein sequence ID" value="KAK0422634.1"/>
    <property type="molecule type" value="Genomic_DNA"/>
</dbReference>
<reference evidence="2" key="1">
    <citation type="submission" date="2023-06" db="EMBL/GenBank/DDBJ databases">
        <title>Genomic analysis of the entomopathogenic nematode Steinernema hermaphroditum.</title>
        <authorList>
            <person name="Schwarz E.M."/>
            <person name="Heppert J.K."/>
            <person name="Baniya A."/>
            <person name="Schwartz H.T."/>
            <person name="Tan C.-H."/>
            <person name="Antoshechkin I."/>
            <person name="Sternberg P.W."/>
            <person name="Goodrich-Blair H."/>
            <person name="Dillman A.R."/>
        </authorList>
    </citation>
    <scope>NUCLEOTIDE SEQUENCE</scope>
    <source>
        <strain evidence="2">PS9179</strain>
        <tissue evidence="2">Whole animal</tissue>
    </source>
</reference>
<dbReference type="Proteomes" id="UP001175271">
    <property type="component" value="Unassembled WGS sequence"/>
</dbReference>
<accession>A0AA39IGF1</accession>
<evidence type="ECO:0000313" key="2">
    <source>
        <dbReference type="EMBL" id="KAK0422634.1"/>
    </source>
</evidence>
<proteinExistence type="predicted"/>
<gene>
    <name evidence="2" type="ORF">QR680_007687</name>
</gene>
<keyword evidence="1" id="KW-0175">Coiled coil</keyword>
<evidence type="ECO:0000256" key="1">
    <source>
        <dbReference type="SAM" id="Coils"/>
    </source>
</evidence>
<protein>
    <submittedName>
        <fullName evidence="2">Uncharacterized protein</fullName>
    </submittedName>
</protein>
<name>A0AA39IGF1_9BILA</name>
<sequence>MCVVATMTQSSGPTIFENVITALERCELVGRLIEHRVKQYEDRLEQHEKRQKNASGSVRAVVERLKAKIEEVEHGLDVKDRPYERYTSSVNTYTQATCRLKAKEEHGSAEIVVPLHSYVSLTVYEPLAPIKPWRKSKQPWRRGSNAISKTQRAVISILNKCNYNHFFAAELSALWRKANDDMFITFSLVLERSMRDYRMARLYIELVNEVFIYDLTHSADGGNATTPFWLQTMIGIMATRAFIGFVDSLNAKIIYSKDPRGRLGKQLKKALPAFGLQNHRILDESFKKALGEEAQRLAKHKRSLMCGFLRVFSELQKFGMVDMKQVDIILDSIKSTKTAREASFVTKWIETFKKKLVNGQWKQTFGYNDDEDENYIQRKVPNWVNKRNLIGFSNRASSMELSRELHQKYVKNPYEVNSYILQRLESAVEFRGRLARTTVVDLVALLNLKEPKHTRRHESIKRVIDCTWSEAVRRRILRLSMNAVCVFPDRIVINPEVKVQWNDLIVGFLVFMACMRKEGLLTKDLKANFTPEYFAIRGIEDVKYTNTGYVYKWVKKLFDSL</sequence>
<evidence type="ECO:0000313" key="3">
    <source>
        <dbReference type="Proteomes" id="UP001175271"/>
    </source>
</evidence>
<dbReference type="AlphaFoldDB" id="A0AA39IGF1"/>
<feature type="coiled-coil region" evidence="1">
    <location>
        <begin position="30"/>
        <end position="57"/>
    </location>
</feature>
<keyword evidence="3" id="KW-1185">Reference proteome</keyword>
<comment type="caution">
    <text evidence="2">The sequence shown here is derived from an EMBL/GenBank/DDBJ whole genome shotgun (WGS) entry which is preliminary data.</text>
</comment>